<dbReference type="AlphaFoldDB" id="A0A0S4LK27"/>
<dbReference type="STRING" id="1742972.COMA1_30485"/>
<dbReference type="Proteomes" id="UP000199032">
    <property type="component" value="Unassembled WGS sequence"/>
</dbReference>
<accession>A0A0S4LK27</accession>
<dbReference type="OrthoDB" id="211613at2"/>
<organism evidence="1 2">
    <name type="scientific">Candidatus Nitrospira nitrosa</name>
    <dbReference type="NCBI Taxonomy" id="1742972"/>
    <lineage>
        <taxon>Bacteria</taxon>
        <taxon>Pseudomonadati</taxon>
        <taxon>Nitrospirota</taxon>
        <taxon>Nitrospiria</taxon>
        <taxon>Nitrospirales</taxon>
        <taxon>Nitrospiraceae</taxon>
        <taxon>Nitrospira</taxon>
    </lineage>
</organism>
<sequence length="374" mass="39512">MAHSYTPGLTVTDRTVIHRRRMLPLPGKVLVAVGDRVRSDQVVAKAELPGKVFPINLANQLSVTPGEMKGYLTKREGDVVTKDEVLAENQPLIKWFKTEIRSPVSGTIESISSVTGQVLLREPPRVLELLAYVDGTITDTIPQQGVVVETTCSLVQGIFGIGGETSGDIVVAVTAPDEPLTANHLTSAMKGKVVVGGSFLSAETMKQAKAVGVAGVVVGGIHDEDLRALLGYDLGVAITGTEQVGFTLILTEGFGTIPMAAKTFKLLAAHAGRKASISGATQIRAGVIRPEIIIPQGEGQAKTVSQSQREGISLGDPVRIIRDPMFGRIGEVSGLPSELTKIATESEVRILEVTFADGKTAVIPRTNIEVIEGA</sequence>
<gene>
    <name evidence="1" type="ORF">COMA1_30485</name>
</gene>
<protein>
    <recommendedName>
        <fullName evidence="3">KOW domain-containing protein</fullName>
    </recommendedName>
</protein>
<name>A0A0S4LK27_9BACT</name>
<evidence type="ECO:0000313" key="1">
    <source>
        <dbReference type="EMBL" id="CUS37246.1"/>
    </source>
</evidence>
<reference evidence="1 2" key="1">
    <citation type="submission" date="2015-10" db="EMBL/GenBank/DDBJ databases">
        <authorList>
            <person name="Gilbert D.G."/>
        </authorList>
    </citation>
    <scope>NUCLEOTIDE SEQUENCE [LARGE SCALE GENOMIC DNA]</scope>
    <source>
        <strain evidence="1">COMA1</strain>
    </source>
</reference>
<dbReference type="EMBL" id="CZQA01000009">
    <property type="protein sequence ID" value="CUS37246.1"/>
    <property type="molecule type" value="Genomic_DNA"/>
</dbReference>
<evidence type="ECO:0000313" key="2">
    <source>
        <dbReference type="Proteomes" id="UP000199032"/>
    </source>
</evidence>
<dbReference type="RefSeq" id="WP_090749736.1">
    <property type="nucleotide sequence ID" value="NZ_CZQA01000009.1"/>
</dbReference>
<dbReference type="Gene3D" id="2.40.50.100">
    <property type="match status" value="1"/>
</dbReference>
<evidence type="ECO:0008006" key="3">
    <source>
        <dbReference type="Google" id="ProtNLM"/>
    </source>
</evidence>
<proteinExistence type="predicted"/>
<keyword evidence="2" id="KW-1185">Reference proteome</keyword>